<evidence type="ECO:0008006" key="5">
    <source>
        <dbReference type="Google" id="ProtNLM"/>
    </source>
</evidence>
<dbReference type="AlphaFoldDB" id="A0A9W7FE89"/>
<protein>
    <recommendedName>
        <fullName evidence="5">Transmembrane protein</fullName>
    </recommendedName>
</protein>
<feature type="transmembrane region" description="Helical" evidence="2">
    <location>
        <begin position="162"/>
        <end position="186"/>
    </location>
</feature>
<dbReference type="OrthoDB" id="198103at2759"/>
<feature type="transmembrane region" description="Helical" evidence="2">
    <location>
        <begin position="236"/>
        <end position="257"/>
    </location>
</feature>
<keyword evidence="4" id="KW-1185">Reference proteome</keyword>
<evidence type="ECO:0000313" key="3">
    <source>
        <dbReference type="EMBL" id="GMI10599.1"/>
    </source>
</evidence>
<evidence type="ECO:0000256" key="2">
    <source>
        <dbReference type="SAM" id="Phobius"/>
    </source>
</evidence>
<dbReference type="Proteomes" id="UP001165122">
    <property type="component" value="Unassembled WGS sequence"/>
</dbReference>
<sequence>MSRRNNDDMDEEAGVELQSDPTVRRARGRANPSSRRRGGERNSNSPGRRSLSPGANRGRQGRDEGSRGRSRQQRENSSSDDDDADDDDSDDEEQDDVDVEAPLMARGGGAGGSGGDKRSVKQSKLWQEDTSAQEKAAMARMSQLRPLGTPLKAKKYMFQQTIMRLLSSLIFAHVLVSFQVVCVFYTQCFDVADDPGNWHVWDNAAIPVMFIVGGMIIPFCLTLIEQKNLNMLKIGAAVQFLTSVTLSILCGLAYGLWDSENGLKGNIARNFEDNNYDEPYDATDNPIFSADDIFYYQLKKTGDILIDSHVLAVTLMEKMQWMFACNLIGGVLFLAQFSFSMSYLCHVYYGPQGQAV</sequence>
<feature type="transmembrane region" description="Helical" evidence="2">
    <location>
        <begin position="321"/>
        <end position="344"/>
    </location>
</feature>
<evidence type="ECO:0000256" key="1">
    <source>
        <dbReference type="SAM" id="MobiDB-lite"/>
    </source>
</evidence>
<feature type="compositionally biased region" description="Basic residues" evidence="1">
    <location>
        <begin position="24"/>
        <end position="38"/>
    </location>
</feature>
<comment type="caution">
    <text evidence="3">The sequence shown here is derived from an EMBL/GenBank/DDBJ whole genome shotgun (WGS) entry which is preliminary data.</text>
</comment>
<feature type="compositionally biased region" description="Low complexity" evidence="1">
    <location>
        <begin position="41"/>
        <end position="50"/>
    </location>
</feature>
<keyword evidence="2" id="KW-0472">Membrane</keyword>
<organism evidence="3 4">
    <name type="scientific">Triparma laevis f. longispina</name>
    <dbReference type="NCBI Taxonomy" id="1714387"/>
    <lineage>
        <taxon>Eukaryota</taxon>
        <taxon>Sar</taxon>
        <taxon>Stramenopiles</taxon>
        <taxon>Ochrophyta</taxon>
        <taxon>Bolidophyceae</taxon>
        <taxon>Parmales</taxon>
        <taxon>Triparmaceae</taxon>
        <taxon>Triparma</taxon>
    </lineage>
</organism>
<name>A0A9W7FE89_9STRA</name>
<feature type="transmembrane region" description="Helical" evidence="2">
    <location>
        <begin position="206"/>
        <end position="224"/>
    </location>
</feature>
<reference evidence="4" key="1">
    <citation type="journal article" date="2023" name="Commun. Biol.">
        <title>Genome analysis of Parmales, the sister group of diatoms, reveals the evolutionary specialization of diatoms from phago-mixotrophs to photoautotrophs.</title>
        <authorList>
            <person name="Ban H."/>
            <person name="Sato S."/>
            <person name="Yoshikawa S."/>
            <person name="Yamada K."/>
            <person name="Nakamura Y."/>
            <person name="Ichinomiya M."/>
            <person name="Sato N."/>
            <person name="Blanc-Mathieu R."/>
            <person name="Endo H."/>
            <person name="Kuwata A."/>
            <person name="Ogata H."/>
        </authorList>
    </citation>
    <scope>NUCLEOTIDE SEQUENCE [LARGE SCALE GENOMIC DNA]</scope>
    <source>
        <strain evidence="4">NIES 3700</strain>
    </source>
</reference>
<feature type="compositionally biased region" description="Acidic residues" evidence="1">
    <location>
        <begin position="78"/>
        <end position="99"/>
    </location>
</feature>
<proteinExistence type="predicted"/>
<evidence type="ECO:0000313" key="4">
    <source>
        <dbReference type="Proteomes" id="UP001165122"/>
    </source>
</evidence>
<keyword evidence="2" id="KW-1133">Transmembrane helix</keyword>
<accession>A0A9W7FE89</accession>
<feature type="region of interest" description="Disordered" evidence="1">
    <location>
        <begin position="1"/>
        <end position="133"/>
    </location>
</feature>
<gene>
    <name evidence="3" type="ORF">TrLO_g13788</name>
</gene>
<keyword evidence="2" id="KW-0812">Transmembrane</keyword>
<dbReference type="EMBL" id="BRXW01000151">
    <property type="protein sequence ID" value="GMI10599.1"/>
    <property type="molecule type" value="Genomic_DNA"/>
</dbReference>